<dbReference type="InterPro" id="IPR009057">
    <property type="entry name" value="Homeodomain-like_sf"/>
</dbReference>
<dbReference type="SUPFAM" id="SSF48498">
    <property type="entry name" value="Tetracyclin repressor-like, C-terminal domain"/>
    <property type="match status" value="1"/>
</dbReference>
<evidence type="ECO:0000256" key="2">
    <source>
        <dbReference type="ARBA" id="ARBA00023015"/>
    </source>
</evidence>
<evidence type="ECO:0000256" key="6">
    <source>
        <dbReference type="SAM" id="MobiDB-lite"/>
    </source>
</evidence>
<dbReference type="PANTHER" id="PTHR30055">
    <property type="entry name" value="HTH-TYPE TRANSCRIPTIONAL REGULATOR RUTR"/>
    <property type="match status" value="1"/>
</dbReference>
<reference evidence="9" key="1">
    <citation type="journal article" date="2019" name="Int. J. Syst. Evol. Microbiol.">
        <title>The Global Catalogue of Microorganisms (GCM) 10K type strain sequencing project: providing services to taxonomists for standard genome sequencing and annotation.</title>
        <authorList>
            <consortium name="The Broad Institute Genomics Platform"/>
            <consortium name="The Broad Institute Genome Sequencing Center for Infectious Disease"/>
            <person name="Wu L."/>
            <person name="Ma J."/>
        </authorList>
    </citation>
    <scope>NUCLEOTIDE SEQUENCE [LARGE SCALE GENOMIC DNA]</scope>
    <source>
        <strain evidence="9">JCM 17839</strain>
    </source>
</reference>
<evidence type="ECO:0000313" key="9">
    <source>
        <dbReference type="Proteomes" id="UP001500731"/>
    </source>
</evidence>
<dbReference type="SUPFAM" id="SSF46689">
    <property type="entry name" value="Homeodomain-like"/>
    <property type="match status" value="1"/>
</dbReference>
<dbReference type="Gene3D" id="1.10.357.10">
    <property type="entry name" value="Tetracycline Repressor, domain 2"/>
    <property type="match status" value="1"/>
</dbReference>
<evidence type="ECO:0000313" key="8">
    <source>
        <dbReference type="EMBL" id="GAA4483710.1"/>
    </source>
</evidence>
<feature type="domain" description="HTH tetR-type" evidence="7">
    <location>
        <begin position="21"/>
        <end position="81"/>
    </location>
</feature>
<dbReference type="InterPro" id="IPR036271">
    <property type="entry name" value="Tet_transcr_reg_TetR-rel_C_sf"/>
</dbReference>
<organism evidence="8 9">
    <name type="scientific">Microbacterium panaciterrae</name>
    <dbReference type="NCBI Taxonomy" id="985759"/>
    <lineage>
        <taxon>Bacteria</taxon>
        <taxon>Bacillati</taxon>
        <taxon>Actinomycetota</taxon>
        <taxon>Actinomycetes</taxon>
        <taxon>Micrococcales</taxon>
        <taxon>Microbacteriaceae</taxon>
        <taxon>Microbacterium</taxon>
    </lineage>
</organism>
<proteinExistence type="predicted"/>
<evidence type="ECO:0000256" key="4">
    <source>
        <dbReference type="ARBA" id="ARBA00023163"/>
    </source>
</evidence>
<dbReference type="PROSITE" id="PS50977">
    <property type="entry name" value="HTH_TETR_2"/>
    <property type="match status" value="1"/>
</dbReference>
<keyword evidence="9" id="KW-1185">Reference proteome</keyword>
<dbReference type="InterPro" id="IPR050109">
    <property type="entry name" value="HTH-type_TetR-like_transc_reg"/>
</dbReference>
<dbReference type="PANTHER" id="PTHR30055:SF238">
    <property type="entry name" value="MYCOFACTOCIN BIOSYNTHESIS TRANSCRIPTIONAL REGULATOR MFTR-RELATED"/>
    <property type="match status" value="1"/>
</dbReference>
<evidence type="ECO:0000256" key="5">
    <source>
        <dbReference type="PROSITE-ProRule" id="PRU00335"/>
    </source>
</evidence>
<evidence type="ECO:0000259" key="7">
    <source>
        <dbReference type="PROSITE" id="PS50977"/>
    </source>
</evidence>
<sequence>MSFPSQYASEVRKRRPRQDAERTREQAIRAAVAQIADVGFHKMTLADVAKRTGISQSGLLHHFSSRAALLAAVLDQRERDDREFLFGDGQVPLGWDAFEALVSLAARNTTRPEWVGVFVRVASEATEADHPGHAWLLDHYDGARRWLTDAVEHGIRTGEIASEAPTALIVGNTIAIQDGLQQQWLLSPDGVPLVRHLRQHVDGLRSVWERQPPKNQ</sequence>
<keyword evidence="3 5" id="KW-0238">DNA-binding</keyword>
<dbReference type="Proteomes" id="UP001500731">
    <property type="component" value="Unassembled WGS sequence"/>
</dbReference>
<dbReference type="PRINTS" id="PR00455">
    <property type="entry name" value="HTHTETR"/>
</dbReference>
<gene>
    <name evidence="8" type="ORF">GCM10023171_15660</name>
</gene>
<keyword evidence="4" id="KW-0804">Transcription</keyword>
<accession>A0ABP8PB79</accession>
<dbReference type="InterPro" id="IPR039538">
    <property type="entry name" value="BetI_C"/>
</dbReference>
<dbReference type="EMBL" id="BAABGP010000009">
    <property type="protein sequence ID" value="GAA4483710.1"/>
    <property type="molecule type" value="Genomic_DNA"/>
</dbReference>
<evidence type="ECO:0000256" key="1">
    <source>
        <dbReference type="ARBA" id="ARBA00022491"/>
    </source>
</evidence>
<keyword evidence="1" id="KW-0678">Repressor</keyword>
<evidence type="ECO:0000256" key="3">
    <source>
        <dbReference type="ARBA" id="ARBA00023125"/>
    </source>
</evidence>
<dbReference type="RefSeq" id="WP_345185878.1">
    <property type="nucleotide sequence ID" value="NZ_BAABGP010000009.1"/>
</dbReference>
<protein>
    <submittedName>
        <fullName evidence="8">TetR/AcrR family transcriptional regulator</fullName>
    </submittedName>
</protein>
<feature type="region of interest" description="Disordered" evidence="6">
    <location>
        <begin position="1"/>
        <end position="22"/>
    </location>
</feature>
<comment type="caution">
    <text evidence="8">The sequence shown here is derived from an EMBL/GenBank/DDBJ whole genome shotgun (WGS) entry which is preliminary data.</text>
</comment>
<dbReference type="InterPro" id="IPR001647">
    <property type="entry name" value="HTH_TetR"/>
</dbReference>
<feature type="DNA-binding region" description="H-T-H motif" evidence="5">
    <location>
        <begin position="44"/>
        <end position="63"/>
    </location>
</feature>
<dbReference type="Pfam" id="PF00440">
    <property type="entry name" value="TetR_N"/>
    <property type="match status" value="1"/>
</dbReference>
<name>A0ABP8PB79_9MICO</name>
<dbReference type="Pfam" id="PF13977">
    <property type="entry name" value="TetR_C_6"/>
    <property type="match status" value="1"/>
</dbReference>
<keyword evidence="2" id="KW-0805">Transcription regulation</keyword>